<keyword evidence="3" id="KW-0268">Exocytosis</keyword>
<dbReference type="SMART" id="SM00233">
    <property type="entry name" value="PH"/>
    <property type="match status" value="1"/>
</dbReference>
<evidence type="ECO:0000256" key="4">
    <source>
        <dbReference type="ARBA" id="ARBA00022723"/>
    </source>
</evidence>
<evidence type="ECO:0000256" key="5">
    <source>
        <dbReference type="ARBA" id="ARBA00022837"/>
    </source>
</evidence>
<protein>
    <submittedName>
        <fullName evidence="13">Calcium-dependent secretion activator</fullName>
    </submittedName>
</protein>
<dbReference type="FunFam" id="2.30.29.30:FF:000007">
    <property type="entry name" value="Calcium-dependent secretion activator 2 isoform B"/>
    <property type="match status" value="1"/>
</dbReference>
<dbReference type="GO" id="GO:1990504">
    <property type="term" value="P:dense core granule exocytosis"/>
    <property type="evidence" value="ECO:0007669"/>
    <property type="project" value="InterPro"/>
</dbReference>
<organism evidence="13 14">
    <name type="scientific">Folsomia candida</name>
    <name type="common">Springtail</name>
    <dbReference type="NCBI Taxonomy" id="158441"/>
    <lineage>
        <taxon>Eukaryota</taxon>
        <taxon>Metazoa</taxon>
        <taxon>Ecdysozoa</taxon>
        <taxon>Arthropoda</taxon>
        <taxon>Hexapoda</taxon>
        <taxon>Collembola</taxon>
        <taxon>Entomobryomorpha</taxon>
        <taxon>Isotomoidea</taxon>
        <taxon>Isotomidae</taxon>
        <taxon>Proisotominae</taxon>
        <taxon>Folsomia</taxon>
    </lineage>
</organism>
<dbReference type="EMBL" id="LNIX01000026">
    <property type="protein sequence ID" value="OXA42480.1"/>
    <property type="molecule type" value="Genomic_DNA"/>
</dbReference>
<dbReference type="GO" id="GO:0046872">
    <property type="term" value="F:metal ion binding"/>
    <property type="evidence" value="ECO:0007669"/>
    <property type="project" value="UniProtKB-KW"/>
</dbReference>
<evidence type="ECO:0000256" key="11">
    <source>
        <dbReference type="ARBA" id="ARBA00034103"/>
    </source>
</evidence>
<dbReference type="Gene3D" id="2.30.29.30">
    <property type="entry name" value="Pleckstrin-homology domain (PH domain)/Phosphotyrosine-binding domain (PTB)"/>
    <property type="match status" value="1"/>
</dbReference>
<accession>A0A226DBG7</accession>
<dbReference type="PANTHER" id="PTHR12166:SF8">
    <property type="entry name" value="CALCIUM-DEPENDENT SECRETION ACTIVATOR"/>
    <property type="match status" value="1"/>
</dbReference>
<reference evidence="13 14" key="1">
    <citation type="submission" date="2015-12" db="EMBL/GenBank/DDBJ databases">
        <title>The genome of Folsomia candida.</title>
        <authorList>
            <person name="Faddeeva A."/>
            <person name="Derks M.F."/>
            <person name="Anvar Y."/>
            <person name="Smit S."/>
            <person name="Van Straalen N."/>
            <person name="Roelofs D."/>
        </authorList>
    </citation>
    <scope>NUCLEOTIDE SEQUENCE [LARGE SCALE GENOMIC DNA]</scope>
    <source>
        <strain evidence="13 14">VU population</strain>
        <tissue evidence="13">Whole body</tissue>
    </source>
</reference>
<dbReference type="GO" id="GO:0030659">
    <property type="term" value="C:cytoplasmic vesicle membrane"/>
    <property type="evidence" value="ECO:0007669"/>
    <property type="project" value="UniProtKB-SubCell"/>
</dbReference>
<keyword evidence="2" id="KW-0813">Transport</keyword>
<comment type="subcellular location">
    <subcellularLocation>
        <location evidence="1">Cytoplasmic vesicle membrane</location>
    </subcellularLocation>
    <subcellularLocation>
        <location evidence="11">Synapse</location>
    </subcellularLocation>
</comment>
<dbReference type="Pfam" id="PF25341">
    <property type="entry name" value="C2_CAPS"/>
    <property type="match status" value="1"/>
</dbReference>
<evidence type="ECO:0000256" key="9">
    <source>
        <dbReference type="ARBA" id="ARBA00023136"/>
    </source>
</evidence>
<keyword evidence="10" id="KW-0968">Cytoplasmic vesicle</keyword>
<sequence length="331" mass="38148">MAKFDCILKGDEDTKRTRLQPSMQTELILLSKEQLYDMFQQILGVKKFEHQLLFNALQRQIVLSKSTNFVRVFGFVSPGGPDLSFLWPNWNDGDSQLSKMDVVLPFTLEVKQTNCARIRREHPSRLKVKLLTENPGMLALEDKELGKVVYDPLHLLQRYLYALGKGVWKKWKNRYFILVQVSQYAFAMCSYKEKKSEPTEMLQLDGYTVDYIEPASDLEGGRYFFNAVKEGDSVLYACDDENESHLWVMAMYRATGQAHKPAPPLTPAAKNSTISKLQGDVDRARKHGMEEYISADPSKYDHHNLFKCVQTLTLDFRLADPYCPLVRTRDP</sequence>
<dbReference type="PANTHER" id="PTHR12166">
    <property type="entry name" value="CALCIUM-DEPENDENT SECRETION ACTIVATOR"/>
    <property type="match status" value="1"/>
</dbReference>
<evidence type="ECO:0000256" key="3">
    <source>
        <dbReference type="ARBA" id="ARBA00022483"/>
    </source>
</evidence>
<keyword evidence="8" id="KW-0446">Lipid-binding</keyword>
<dbReference type="InterPro" id="IPR033227">
    <property type="entry name" value="CAPS"/>
</dbReference>
<dbReference type="GO" id="GO:0015031">
    <property type="term" value="P:protein transport"/>
    <property type="evidence" value="ECO:0007669"/>
    <property type="project" value="UniProtKB-KW"/>
</dbReference>
<comment type="caution">
    <text evidence="13">The sequence shown here is derived from an EMBL/GenBank/DDBJ whole genome shotgun (WGS) entry which is preliminary data.</text>
</comment>
<evidence type="ECO:0000256" key="6">
    <source>
        <dbReference type="ARBA" id="ARBA00022927"/>
    </source>
</evidence>
<evidence type="ECO:0000256" key="10">
    <source>
        <dbReference type="ARBA" id="ARBA00023329"/>
    </source>
</evidence>
<evidence type="ECO:0000256" key="2">
    <source>
        <dbReference type="ARBA" id="ARBA00022448"/>
    </source>
</evidence>
<keyword evidence="14" id="KW-1185">Reference proteome</keyword>
<evidence type="ECO:0000256" key="8">
    <source>
        <dbReference type="ARBA" id="ARBA00023121"/>
    </source>
</evidence>
<keyword evidence="5" id="KW-0106">Calcium</keyword>
<dbReference type="GO" id="GO:0008289">
    <property type="term" value="F:lipid binding"/>
    <property type="evidence" value="ECO:0007669"/>
    <property type="project" value="UniProtKB-KW"/>
</dbReference>
<dbReference type="SUPFAM" id="SSF50729">
    <property type="entry name" value="PH domain-like"/>
    <property type="match status" value="1"/>
</dbReference>
<proteinExistence type="predicted"/>
<evidence type="ECO:0000256" key="1">
    <source>
        <dbReference type="ARBA" id="ARBA00004156"/>
    </source>
</evidence>
<dbReference type="Pfam" id="PF00169">
    <property type="entry name" value="PH"/>
    <property type="match status" value="1"/>
</dbReference>
<gene>
    <name evidence="13" type="ORF">Fcan01_22687</name>
</gene>
<evidence type="ECO:0000313" key="13">
    <source>
        <dbReference type="EMBL" id="OXA42480.1"/>
    </source>
</evidence>
<dbReference type="AlphaFoldDB" id="A0A226DBG7"/>
<dbReference type="InterPro" id="IPR057457">
    <property type="entry name" value="CAPS_C2"/>
</dbReference>
<feature type="domain" description="PH" evidence="12">
    <location>
        <begin position="153"/>
        <end position="256"/>
    </location>
</feature>
<keyword evidence="6" id="KW-0653">Protein transport</keyword>
<dbReference type="InterPro" id="IPR001849">
    <property type="entry name" value="PH_domain"/>
</dbReference>
<dbReference type="GO" id="GO:0098793">
    <property type="term" value="C:presynapse"/>
    <property type="evidence" value="ECO:0007669"/>
    <property type="project" value="GOC"/>
</dbReference>
<name>A0A226DBG7_FOLCA</name>
<dbReference type="OrthoDB" id="10063282at2759"/>
<evidence type="ECO:0000259" key="12">
    <source>
        <dbReference type="PROSITE" id="PS50003"/>
    </source>
</evidence>
<keyword evidence="9" id="KW-0472">Membrane</keyword>
<evidence type="ECO:0000256" key="7">
    <source>
        <dbReference type="ARBA" id="ARBA00023018"/>
    </source>
</evidence>
<dbReference type="Proteomes" id="UP000198287">
    <property type="component" value="Unassembled WGS sequence"/>
</dbReference>
<dbReference type="InterPro" id="IPR011993">
    <property type="entry name" value="PH-like_dom_sf"/>
</dbReference>
<evidence type="ECO:0000313" key="14">
    <source>
        <dbReference type="Proteomes" id="UP000198287"/>
    </source>
</evidence>
<keyword evidence="4" id="KW-0479">Metal-binding</keyword>
<dbReference type="PROSITE" id="PS50003">
    <property type="entry name" value="PH_DOMAIN"/>
    <property type="match status" value="1"/>
</dbReference>
<dbReference type="CDD" id="cd01234">
    <property type="entry name" value="PH_CADPS"/>
    <property type="match status" value="1"/>
</dbReference>
<dbReference type="GO" id="GO:0016079">
    <property type="term" value="P:synaptic vesicle exocytosis"/>
    <property type="evidence" value="ECO:0007669"/>
    <property type="project" value="InterPro"/>
</dbReference>
<keyword evidence="7" id="KW-0770">Synapse</keyword>